<evidence type="ECO:0000256" key="19">
    <source>
        <dbReference type="ARBA" id="ARBA00047995"/>
    </source>
</evidence>
<dbReference type="Pfam" id="PF02037">
    <property type="entry name" value="SAP"/>
    <property type="match status" value="1"/>
</dbReference>
<evidence type="ECO:0000256" key="6">
    <source>
        <dbReference type="ARBA" id="ARBA00022454"/>
    </source>
</evidence>
<evidence type="ECO:0000256" key="2">
    <source>
        <dbReference type="ARBA" id="ARBA00004574"/>
    </source>
</evidence>
<dbReference type="Gene3D" id="3.40.50.410">
    <property type="entry name" value="von Willebrand factor, type A domain"/>
    <property type="match status" value="1"/>
</dbReference>
<keyword evidence="12" id="KW-0779">Telomere</keyword>
<dbReference type="Pfam" id="PF03731">
    <property type="entry name" value="Ku_N"/>
    <property type="match status" value="1"/>
</dbReference>
<dbReference type="EC" id="3.6.4.12" evidence="4"/>
<dbReference type="SUPFAM" id="SSF53300">
    <property type="entry name" value="vWA-like"/>
    <property type="match status" value="1"/>
</dbReference>
<evidence type="ECO:0000313" key="23">
    <source>
        <dbReference type="EMBL" id="KOS21469.1"/>
    </source>
</evidence>
<evidence type="ECO:0000256" key="15">
    <source>
        <dbReference type="ARBA" id="ARBA00023204"/>
    </source>
</evidence>
<dbReference type="InterPro" id="IPR047087">
    <property type="entry name" value="KU70_core_dom"/>
</dbReference>
<comment type="catalytic activity">
    <reaction evidence="19">
        <text>ATP + H2O = ADP + phosphate + H(+)</text>
        <dbReference type="Rhea" id="RHEA:13065"/>
        <dbReference type="ChEBI" id="CHEBI:15377"/>
        <dbReference type="ChEBI" id="CHEBI:15378"/>
        <dbReference type="ChEBI" id="CHEBI:30616"/>
        <dbReference type="ChEBI" id="CHEBI:43474"/>
        <dbReference type="ChEBI" id="CHEBI:456216"/>
        <dbReference type="EC" id="3.6.4.12"/>
    </reaction>
</comment>
<dbReference type="GO" id="GO:0099115">
    <property type="term" value="C:chromosome, subtelomeric region"/>
    <property type="evidence" value="ECO:0007669"/>
    <property type="project" value="EnsemblFungi"/>
</dbReference>
<dbReference type="SUPFAM" id="SSF100939">
    <property type="entry name" value="SPOC domain-like"/>
    <property type="match status" value="1"/>
</dbReference>
<dbReference type="GO" id="GO:0006303">
    <property type="term" value="P:double-strand break repair via nonhomologous end joining"/>
    <property type="evidence" value="ECO:0007669"/>
    <property type="project" value="EnsemblFungi"/>
</dbReference>
<dbReference type="InterPro" id="IPR005161">
    <property type="entry name" value="Ku_N"/>
</dbReference>
<evidence type="ECO:0000256" key="21">
    <source>
        <dbReference type="SAM" id="MobiDB-lite"/>
    </source>
</evidence>
<dbReference type="FunFam" id="3.40.50.410:FF:000071">
    <property type="entry name" value="ATP-dependent DNA helicase II subunit 1"/>
    <property type="match status" value="1"/>
</dbReference>
<dbReference type="NCBIfam" id="TIGR00578">
    <property type="entry name" value="ku70"/>
    <property type="match status" value="1"/>
</dbReference>
<dbReference type="GO" id="GO:0003684">
    <property type="term" value="F:damaged DNA binding"/>
    <property type="evidence" value="ECO:0007669"/>
    <property type="project" value="InterPro"/>
</dbReference>
<dbReference type="GO" id="GO:0120290">
    <property type="term" value="P:stalled replication fork localization to nuclear periphery"/>
    <property type="evidence" value="ECO:0007669"/>
    <property type="project" value="EnsemblFungi"/>
</dbReference>
<keyword evidence="15" id="KW-0234">DNA repair</keyword>
<comment type="function">
    <text evidence="17">Single-stranded DNA-dependent ATP-dependent helicase. Involved in non-homologous end joining (NHEJ) DNA double strand break repair. DNA-binding is sequence-independent but has a high affinity to nicks in double-stranded DNA and to the ends of duplex DNA. Binds to naturally occurring chromosomal ends, and therefore provides chromosomal end protection. Required also for telomere recombination to repair telomeric ends in the absence of telomerase. KU70, of the KU70/KU80 heterodimer, binds to the stem loop of TLC1, the RNA component of telomerase. Involved in telomere maintenance. Interacts with telomeric repeats and subtelomeric sequences thereby controlling telomere length and protecting against subtelomeric rearrangement. Maintains telomeric chromatin, which is involved in silencing the expression of genes located at the telomere. Required for mating-type switching.</text>
</comment>
<dbReference type="Pfam" id="PF03730">
    <property type="entry name" value="Ku_C"/>
    <property type="match status" value="1"/>
</dbReference>
<keyword evidence="11" id="KW-0067">ATP-binding</keyword>
<dbReference type="GO" id="GO:0005721">
    <property type="term" value="C:pericentric heterochromatin"/>
    <property type="evidence" value="ECO:0007669"/>
    <property type="project" value="EnsemblFungi"/>
</dbReference>
<keyword evidence="8" id="KW-0227">DNA damage</keyword>
<evidence type="ECO:0000256" key="3">
    <source>
        <dbReference type="ARBA" id="ARBA00005240"/>
    </source>
</evidence>
<dbReference type="InterPro" id="IPR016194">
    <property type="entry name" value="SPOC-like_C_dom_sf"/>
</dbReference>
<evidence type="ECO:0000256" key="10">
    <source>
        <dbReference type="ARBA" id="ARBA00022806"/>
    </source>
</evidence>
<dbReference type="STRING" id="150374.A0A0M9VVY1"/>
<dbReference type="GO" id="GO:0003690">
    <property type="term" value="F:double-stranded DNA binding"/>
    <property type="evidence" value="ECO:0007669"/>
    <property type="project" value="TreeGrafter"/>
</dbReference>
<dbReference type="PROSITE" id="PS50800">
    <property type="entry name" value="SAP"/>
    <property type="match status" value="1"/>
</dbReference>
<dbReference type="GO" id="GO:0016787">
    <property type="term" value="F:hydrolase activity"/>
    <property type="evidence" value="ECO:0007669"/>
    <property type="project" value="UniProtKB-KW"/>
</dbReference>
<feature type="domain" description="SAP" evidence="22">
    <location>
        <begin position="609"/>
        <end position="643"/>
    </location>
</feature>
<comment type="caution">
    <text evidence="23">The sequence shown here is derived from an EMBL/GenBank/DDBJ whole genome shotgun (WGS) entry which is preliminary data.</text>
</comment>
<dbReference type="InterPro" id="IPR036465">
    <property type="entry name" value="vWFA_dom_sf"/>
</dbReference>
<keyword evidence="14" id="KW-0233">DNA recombination</keyword>
<dbReference type="GO" id="GO:0005524">
    <property type="term" value="F:ATP binding"/>
    <property type="evidence" value="ECO:0007669"/>
    <property type="project" value="UniProtKB-KW"/>
</dbReference>
<comment type="subcellular location">
    <subcellularLocation>
        <location evidence="2">Chromosome</location>
        <location evidence="2">Telomere</location>
    </subcellularLocation>
    <subcellularLocation>
        <location evidence="1">Nucleus</location>
    </subcellularLocation>
</comment>
<evidence type="ECO:0000256" key="7">
    <source>
        <dbReference type="ARBA" id="ARBA00022741"/>
    </source>
</evidence>
<name>A0A0M9VVY1_ESCWE</name>
<dbReference type="InterPro" id="IPR036361">
    <property type="entry name" value="SAP_dom_sf"/>
</dbReference>
<dbReference type="GO" id="GO:0006310">
    <property type="term" value="P:DNA recombination"/>
    <property type="evidence" value="ECO:0007669"/>
    <property type="project" value="UniProtKB-KW"/>
</dbReference>
<keyword evidence="13" id="KW-0238">DNA-binding</keyword>
<dbReference type="Proteomes" id="UP000053831">
    <property type="component" value="Unassembled WGS sequence"/>
</dbReference>
<evidence type="ECO:0000256" key="9">
    <source>
        <dbReference type="ARBA" id="ARBA00022801"/>
    </source>
</evidence>
<dbReference type="AlphaFoldDB" id="A0A0M9VVY1"/>
<comment type="similarity">
    <text evidence="3">Belongs to the ku70 family.</text>
</comment>
<dbReference type="GO" id="GO:0035861">
    <property type="term" value="C:site of double-strand break"/>
    <property type="evidence" value="ECO:0007669"/>
    <property type="project" value="EnsemblFungi"/>
</dbReference>
<evidence type="ECO:0000313" key="24">
    <source>
        <dbReference type="Proteomes" id="UP000053831"/>
    </source>
</evidence>
<dbReference type="CDD" id="cd00788">
    <property type="entry name" value="KU70"/>
    <property type="match status" value="1"/>
</dbReference>
<feature type="region of interest" description="Disordered" evidence="21">
    <location>
        <begin position="1"/>
        <end position="25"/>
    </location>
</feature>
<dbReference type="GO" id="GO:0042162">
    <property type="term" value="F:telomeric DNA binding"/>
    <property type="evidence" value="ECO:0007669"/>
    <property type="project" value="EnsemblFungi"/>
</dbReference>
<dbReference type="Gene3D" id="4.10.970.10">
    <property type="entry name" value="Ku70, bridge and pillars"/>
    <property type="match status" value="1"/>
</dbReference>
<evidence type="ECO:0000256" key="13">
    <source>
        <dbReference type="ARBA" id="ARBA00023125"/>
    </source>
</evidence>
<feature type="region of interest" description="Disordered" evidence="21">
    <location>
        <begin position="558"/>
        <end position="593"/>
    </location>
</feature>
<dbReference type="PIRSF" id="PIRSF003033">
    <property type="entry name" value="Ku70"/>
    <property type="match status" value="1"/>
</dbReference>
<evidence type="ECO:0000256" key="1">
    <source>
        <dbReference type="ARBA" id="ARBA00004123"/>
    </source>
</evidence>
<dbReference type="SMART" id="SM00513">
    <property type="entry name" value="SAP"/>
    <property type="match status" value="1"/>
</dbReference>
<dbReference type="Pfam" id="PF02735">
    <property type="entry name" value="Ku"/>
    <property type="match status" value="1"/>
</dbReference>
<dbReference type="InterPro" id="IPR027388">
    <property type="entry name" value="Ku70_bridge/pillars_dom_sf"/>
</dbReference>
<dbReference type="InterPro" id="IPR003034">
    <property type="entry name" value="SAP_dom"/>
</dbReference>
<dbReference type="InterPro" id="IPR005160">
    <property type="entry name" value="Ku_C"/>
</dbReference>
<accession>A0A0M9VVY1</accession>
<dbReference type="GO" id="GO:0043564">
    <property type="term" value="C:Ku70:Ku80 complex"/>
    <property type="evidence" value="ECO:0007669"/>
    <property type="project" value="InterPro"/>
</dbReference>
<keyword evidence="24" id="KW-1185">Reference proteome</keyword>
<dbReference type="GO" id="GO:0140445">
    <property type="term" value="C:chromosome, telomeric repeat region"/>
    <property type="evidence" value="ECO:0007669"/>
    <property type="project" value="EnsemblFungi"/>
</dbReference>
<evidence type="ECO:0000256" key="18">
    <source>
        <dbReference type="ARBA" id="ARBA00031811"/>
    </source>
</evidence>
<evidence type="ECO:0000256" key="12">
    <source>
        <dbReference type="ARBA" id="ARBA00022895"/>
    </source>
</evidence>
<evidence type="ECO:0000256" key="5">
    <source>
        <dbReference type="ARBA" id="ARBA00021796"/>
    </source>
</evidence>
<evidence type="ECO:0000256" key="20">
    <source>
        <dbReference type="PIRSR" id="PIRSR003033-1"/>
    </source>
</evidence>
<dbReference type="EMBL" id="LGSR01000008">
    <property type="protein sequence ID" value="KOS21469.1"/>
    <property type="molecule type" value="Genomic_DNA"/>
</dbReference>
<dbReference type="GO" id="GO:0003678">
    <property type="term" value="F:DNA helicase activity"/>
    <property type="evidence" value="ECO:0007669"/>
    <property type="project" value="UniProtKB-EC"/>
</dbReference>
<keyword evidence="16" id="KW-0539">Nucleus</keyword>
<reference evidence="23 24" key="1">
    <citation type="submission" date="2015-07" db="EMBL/GenBank/DDBJ databases">
        <title>The genome of the fungus Escovopsis weberi, a specialized disease agent of ant agriculture.</title>
        <authorList>
            <person name="de Man T.J."/>
            <person name="Stajich J.E."/>
            <person name="Kubicek C.P."/>
            <person name="Chenthamara K."/>
            <person name="Atanasova L."/>
            <person name="Druzhinina I.S."/>
            <person name="Birnbaum S."/>
            <person name="Barribeau S.M."/>
            <person name="Teiling C."/>
            <person name="Suen G."/>
            <person name="Currie C."/>
            <person name="Gerardo N.M."/>
        </authorList>
    </citation>
    <scope>NUCLEOTIDE SEQUENCE [LARGE SCALE GENOMIC DNA]</scope>
</reference>
<keyword evidence="6" id="KW-0158">Chromosome</keyword>
<dbReference type="GO" id="GO:0000723">
    <property type="term" value="P:telomere maintenance"/>
    <property type="evidence" value="ECO:0007669"/>
    <property type="project" value="EnsemblFungi"/>
</dbReference>
<dbReference type="PANTHER" id="PTHR12604">
    <property type="entry name" value="KU AUTOANTIGEN DNA HELICASE"/>
    <property type="match status" value="1"/>
</dbReference>
<feature type="active site" description="Schiff-base intermediate with DNA; for 5'-deoxyribose-5-phosphate lyase activity" evidence="20">
    <location>
        <position position="25"/>
    </location>
</feature>
<dbReference type="Gene3D" id="1.10.720.30">
    <property type="entry name" value="SAP domain"/>
    <property type="match status" value="1"/>
</dbReference>
<dbReference type="InterPro" id="IPR006165">
    <property type="entry name" value="Ku70"/>
</dbReference>
<dbReference type="SUPFAM" id="SSF68906">
    <property type="entry name" value="SAP domain"/>
    <property type="match status" value="1"/>
</dbReference>
<evidence type="ECO:0000256" key="17">
    <source>
        <dbReference type="ARBA" id="ARBA00024890"/>
    </source>
</evidence>
<keyword evidence="10 23" id="KW-0347">Helicase</keyword>
<keyword evidence="7" id="KW-0547">Nucleotide-binding</keyword>
<keyword evidence="9" id="KW-0378">Hydrolase</keyword>
<dbReference type="Gene3D" id="1.10.1600.10">
    <property type="match status" value="1"/>
</dbReference>
<evidence type="ECO:0000256" key="16">
    <source>
        <dbReference type="ARBA" id="ARBA00023242"/>
    </source>
</evidence>
<dbReference type="SMART" id="SM00559">
    <property type="entry name" value="Ku78"/>
    <property type="match status" value="1"/>
</dbReference>
<evidence type="ECO:0000256" key="14">
    <source>
        <dbReference type="ARBA" id="ARBA00023172"/>
    </source>
</evidence>
<proteinExistence type="inferred from homology"/>
<sequence>MANPSDDWNREVEEDEQEVDETNFKAQKDAILMAIEVSESMLREPPFSDEKKADLDSPLRAALKCAYHLMQQRIISNPRDMMGILLYGTEKAKFGDWADGRGGSGYPNCYLLTDLDIPAAEDVKALRELAEEGEDEEGILTAATTESLSMANMLFCANQIFTTKAANFRSRRLFLVTDNDDPHGSDKAARSAAAVRAKDLYDLGITIDLFPITTGKSSFDVGKFYDDIVYRDPNSGGNGIELRTSKSGHGLTLLKSLTSNINFKQIPKRSMFNIPFEIAPGLRISVKGYNVVHRQTPERSCYVWLDGEKAQIAVSETTRIADDSARTVEKHEVKKAYKFGGEYVYFTPEEHEQLGDFGPPIIRIIGFKPRDTLSKFAGVRKSTFIHPNEDDYIGSSRVFSALWKKLLDSRKIGIAWCLLRSNANPTLAAIIPSGGKAPEEAESDEAYALPAGLWVYPLPMADDIRDVKHNLGDQKQCSDQLKSHMGDIVKQLKLPKGRYDPKKYPNPSLQWHYKILQAIALEDEHPEEAEDLTQPRVKAIGKRAGGFIEDWADRLKEDGAEASRSRKLKRESDEETSERPVKHRRQAASEMVSSMSKSQLSLAVRSGGINAMTVSQLKEVLKAQGQSTLGRKPELIERIEQLVERKR</sequence>
<evidence type="ECO:0000256" key="8">
    <source>
        <dbReference type="ARBA" id="ARBA00022763"/>
    </source>
</evidence>
<feature type="compositionally biased region" description="Acidic residues" evidence="21">
    <location>
        <begin position="12"/>
        <end position="21"/>
    </location>
</feature>
<dbReference type="Gene3D" id="2.40.290.10">
    <property type="match status" value="1"/>
</dbReference>
<protein>
    <recommendedName>
        <fullName evidence="5">ATP-dependent DNA helicase II subunit 1</fullName>
        <ecNumber evidence="4">3.6.4.12</ecNumber>
    </recommendedName>
    <alternativeName>
        <fullName evidence="18">ATP-dependent DNA helicase II subunit Ku70</fullName>
    </alternativeName>
</protein>
<organism evidence="23 24">
    <name type="scientific">Escovopsis weberi</name>
    <dbReference type="NCBI Taxonomy" id="150374"/>
    <lineage>
        <taxon>Eukaryota</taxon>
        <taxon>Fungi</taxon>
        <taxon>Dikarya</taxon>
        <taxon>Ascomycota</taxon>
        <taxon>Pezizomycotina</taxon>
        <taxon>Sordariomycetes</taxon>
        <taxon>Hypocreomycetidae</taxon>
        <taxon>Hypocreales</taxon>
        <taxon>Hypocreaceae</taxon>
        <taxon>Escovopsis</taxon>
    </lineage>
</organism>
<dbReference type="FunFam" id="4.10.970.10:FF:000003">
    <property type="entry name" value="ATP-dependent DNA helicase II subunit 1"/>
    <property type="match status" value="1"/>
</dbReference>
<evidence type="ECO:0000256" key="11">
    <source>
        <dbReference type="ARBA" id="ARBA00022840"/>
    </source>
</evidence>
<gene>
    <name evidence="23" type="ORF">ESCO_005202</name>
</gene>
<evidence type="ECO:0000256" key="4">
    <source>
        <dbReference type="ARBA" id="ARBA00012551"/>
    </source>
</evidence>
<dbReference type="CDD" id="cd01458">
    <property type="entry name" value="vWA_ku"/>
    <property type="match status" value="1"/>
</dbReference>
<dbReference type="OrthoDB" id="3249161at2759"/>
<evidence type="ECO:0000259" key="22">
    <source>
        <dbReference type="PROSITE" id="PS50800"/>
    </source>
</evidence>
<dbReference type="PANTHER" id="PTHR12604:SF2">
    <property type="entry name" value="X-RAY REPAIR CROSS-COMPLEMENTING PROTEIN 6"/>
    <property type="match status" value="1"/>
</dbReference>
<dbReference type="InterPro" id="IPR006164">
    <property type="entry name" value="DNA_bd_Ku70/Ku80"/>
</dbReference>